<dbReference type="PANTHER" id="PTHR36722:SF1">
    <property type="entry name" value="TYPE 2 DNA TOPOISOMERASE 6 SUBUNIT B-LIKE"/>
    <property type="match status" value="1"/>
</dbReference>
<dbReference type="EMBL" id="CAWUPB010000913">
    <property type="protein sequence ID" value="CAK7332667.1"/>
    <property type="molecule type" value="Genomic_DNA"/>
</dbReference>
<dbReference type="AlphaFoldDB" id="A0AAV1RDP2"/>
<dbReference type="Proteomes" id="UP001314170">
    <property type="component" value="Unassembled WGS sequence"/>
</dbReference>
<evidence type="ECO:0000313" key="1">
    <source>
        <dbReference type="EMBL" id="CAK7332667.1"/>
    </source>
</evidence>
<comment type="caution">
    <text evidence="1">The sequence shown here is derived from an EMBL/GenBank/DDBJ whole genome shotgun (WGS) entry which is preliminary data.</text>
</comment>
<reference evidence="1 2" key="1">
    <citation type="submission" date="2024-01" db="EMBL/GenBank/DDBJ databases">
        <authorList>
            <person name="Waweru B."/>
        </authorList>
    </citation>
    <scope>NUCLEOTIDE SEQUENCE [LARGE SCALE GENOMIC DNA]</scope>
</reference>
<protein>
    <recommendedName>
        <fullName evidence="3">Type 2 DNA topoisomerase 6 subunit B-like</fullName>
    </recommendedName>
</protein>
<sequence length="361" mass="40184">MEVSSASNLCLHSLILVLEAAWRSFRTSTAAVFLRNFGMECSLSKLPNPYSAAFQSQERGTEVCLSISESIDVLVSEINHFFQKMLILNVPNIAIELVIEREDIPGSRYENVFLANRSNPGPLSTSNVECLKSGLKDYVLKHGNSLTQKCNTCFATSKHLKVGTGMACSTESHKSSGLMMEVVIIITLNVLSTIEWQNYGLTLGKIVDQGECVLEWEHSTLPLGRHKTQLEQHLIKKAVKAALNNLKEKHPGILLSAHAVKICSHAPGLARSLASLILSSNDPDFQGECFSLLGLQSREIRGDTVEDCIQAKIISVIEMNDRKSGQRKTVVPFLFEDDCHQDSNYQDKEYEEGEDEFSYWD</sequence>
<dbReference type="GO" id="GO:0030674">
    <property type="term" value="F:protein-macromolecule adaptor activity"/>
    <property type="evidence" value="ECO:0007669"/>
    <property type="project" value="TreeGrafter"/>
</dbReference>
<proteinExistence type="predicted"/>
<accession>A0AAV1RDP2</accession>
<dbReference type="PANTHER" id="PTHR36722">
    <property type="entry name" value="TYPE 2 DNA TOPOISOMERASE 6 SUBUNIT B-LIKE"/>
    <property type="match status" value="1"/>
</dbReference>
<dbReference type="InterPro" id="IPR034566">
    <property type="entry name" value="MTOPVIB_plant"/>
</dbReference>
<evidence type="ECO:0008006" key="3">
    <source>
        <dbReference type="Google" id="ProtNLM"/>
    </source>
</evidence>
<dbReference type="GO" id="GO:0042138">
    <property type="term" value="P:meiotic DNA double-strand break formation"/>
    <property type="evidence" value="ECO:0007669"/>
    <property type="project" value="InterPro"/>
</dbReference>
<evidence type="ECO:0000313" key="2">
    <source>
        <dbReference type="Proteomes" id="UP001314170"/>
    </source>
</evidence>
<dbReference type="GO" id="GO:0007131">
    <property type="term" value="P:reciprocal meiotic recombination"/>
    <property type="evidence" value="ECO:0007669"/>
    <property type="project" value="TreeGrafter"/>
</dbReference>
<name>A0AAV1RDP2_9ROSI</name>
<keyword evidence="2" id="KW-1185">Reference proteome</keyword>
<gene>
    <name evidence="1" type="ORF">DCAF_LOCUS9096</name>
</gene>
<dbReference type="GO" id="GO:0000793">
    <property type="term" value="C:condensed chromosome"/>
    <property type="evidence" value="ECO:0007669"/>
    <property type="project" value="TreeGrafter"/>
</dbReference>
<organism evidence="1 2">
    <name type="scientific">Dovyalis caffra</name>
    <dbReference type="NCBI Taxonomy" id="77055"/>
    <lineage>
        <taxon>Eukaryota</taxon>
        <taxon>Viridiplantae</taxon>
        <taxon>Streptophyta</taxon>
        <taxon>Embryophyta</taxon>
        <taxon>Tracheophyta</taxon>
        <taxon>Spermatophyta</taxon>
        <taxon>Magnoliopsida</taxon>
        <taxon>eudicotyledons</taxon>
        <taxon>Gunneridae</taxon>
        <taxon>Pentapetalae</taxon>
        <taxon>rosids</taxon>
        <taxon>fabids</taxon>
        <taxon>Malpighiales</taxon>
        <taxon>Salicaceae</taxon>
        <taxon>Flacourtieae</taxon>
        <taxon>Dovyalis</taxon>
    </lineage>
</organism>